<dbReference type="Proteomes" id="UP000466442">
    <property type="component" value="Linkage Group LG12"/>
</dbReference>
<dbReference type="EMBL" id="WIXP02000012">
    <property type="protein sequence ID" value="KAF6202038.1"/>
    <property type="molecule type" value="Genomic_DNA"/>
</dbReference>
<feature type="non-terminal residue" evidence="1">
    <location>
        <position position="159"/>
    </location>
</feature>
<gene>
    <name evidence="1" type="ORF">GE061_004434</name>
</gene>
<organism evidence="1 2">
    <name type="scientific">Apolygus lucorum</name>
    <name type="common">Small green plant bug</name>
    <name type="synonym">Lygocoris lucorum</name>
    <dbReference type="NCBI Taxonomy" id="248454"/>
    <lineage>
        <taxon>Eukaryota</taxon>
        <taxon>Metazoa</taxon>
        <taxon>Ecdysozoa</taxon>
        <taxon>Arthropoda</taxon>
        <taxon>Hexapoda</taxon>
        <taxon>Insecta</taxon>
        <taxon>Pterygota</taxon>
        <taxon>Neoptera</taxon>
        <taxon>Paraneoptera</taxon>
        <taxon>Hemiptera</taxon>
        <taxon>Heteroptera</taxon>
        <taxon>Panheteroptera</taxon>
        <taxon>Cimicomorpha</taxon>
        <taxon>Miridae</taxon>
        <taxon>Mirini</taxon>
        <taxon>Apolygus</taxon>
    </lineage>
</organism>
<protein>
    <submittedName>
        <fullName evidence="1">Uncharacterized protein</fullName>
    </submittedName>
</protein>
<evidence type="ECO:0000313" key="2">
    <source>
        <dbReference type="Proteomes" id="UP000466442"/>
    </source>
</evidence>
<reference evidence="1" key="1">
    <citation type="journal article" date="2021" name="Mol. Ecol. Resour.">
        <title>Apolygus lucorum genome provides insights into omnivorousness and mesophyll feeding.</title>
        <authorList>
            <person name="Liu Y."/>
            <person name="Liu H."/>
            <person name="Wang H."/>
            <person name="Huang T."/>
            <person name="Liu B."/>
            <person name="Yang B."/>
            <person name="Yin L."/>
            <person name="Li B."/>
            <person name="Zhang Y."/>
            <person name="Zhang S."/>
            <person name="Jiang F."/>
            <person name="Zhang X."/>
            <person name="Ren Y."/>
            <person name="Wang B."/>
            <person name="Wang S."/>
            <person name="Lu Y."/>
            <person name="Wu K."/>
            <person name="Fan W."/>
            <person name="Wang G."/>
        </authorList>
    </citation>
    <scope>NUCLEOTIDE SEQUENCE</scope>
    <source>
        <strain evidence="1">12Hb</strain>
    </source>
</reference>
<evidence type="ECO:0000313" key="1">
    <source>
        <dbReference type="EMBL" id="KAF6202038.1"/>
    </source>
</evidence>
<comment type="caution">
    <text evidence="1">The sequence shown here is derived from an EMBL/GenBank/DDBJ whole genome shotgun (WGS) entry which is preliminary data.</text>
</comment>
<keyword evidence="2" id="KW-1185">Reference proteome</keyword>
<proteinExistence type="predicted"/>
<dbReference type="AlphaFoldDB" id="A0A8S9X0Z2"/>
<name>A0A8S9X0Z2_APOLU</name>
<accession>A0A8S9X0Z2</accession>
<dbReference type="OrthoDB" id="47375at2759"/>
<sequence length="159" mass="17947">TLGGKKLEEKNEEAVEGTTHLVWAGYSYWTLGYLVCSRGPTNFSNRIPLSNVLPVDEYLPILYDKTSGDVPHDEWKDFYPKRDLVALSAEPLIFTPRGTFTRKGTSATPRTQLSSLPPPTQSFDLAFTNAISSRRVFHPEAVILIYQRRLPESSSSLKW</sequence>